<sequence length="259" mass="30355">MSRYKVVISGIHTADLKVLSNEEMKELFKKYQSGDEQAKEDLIQGNLKLVLSIVQRFSNRCENMDDLFQVGCIGLVKSIDNFDLKHEVRFSTYAVPMIMGEIKRYLRDNQVIRVSRHLKDLAYKVFRLKEEYIHEHQKEPTIHWLAEQLQVKEKDVVDALDSTQSVVSIFEPVYNSDGDELYLLDQIKDDKDEIERLSNYMTLKKSMRNLKGKEKDIIQKRYYQDKTQTEIANELGISQAQVSRLEKNAIALLKKEFEI</sequence>
<dbReference type="SUPFAM" id="SSF88946">
    <property type="entry name" value="Sigma2 domain of RNA polymerase sigma factors"/>
    <property type="match status" value="1"/>
</dbReference>
<keyword evidence="3 7" id="KW-0805">Transcription regulation</keyword>
<dbReference type="GO" id="GO:0006352">
    <property type="term" value="P:DNA-templated transcription initiation"/>
    <property type="evidence" value="ECO:0007669"/>
    <property type="project" value="InterPro"/>
</dbReference>
<dbReference type="NCBIfam" id="TIGR02937">
    <property type="entry name" value="sigma70-ECF"/>
    <property type="match status" value="1"/>
</dbReference>
<dbReference type="Pfam" id="PF04539">
    <property type="entry name" value="Sigma70_r3"/>
    <property type="match status" value="1"/>
</dbReference>
<dbReference type="GO" id="GO:0030435">
    <property type="term" value="P:sporulation resulting in formation of a cellular spore"/>
    <property type="evidence" value="ECO:0007669"/>
    <property type="project" value="UniProtKB-KW"/>
</dbReference>
<dbReference type="InterPro" id="IPR050239">
    <property type="entry name" value="Sigma-70_RNA_pol_init_factors"/>
</dbReference>
<evidence type="ECO:0000256" key="6">
    <source>
        <dbReference type="ARBA" id="ARBA00023163"/>
    </source>
</evidence>
<dbReference type="InterPro" id="IPR007630">
    <property type="entry name" value="RNA_pol_sigma70_r4"/>
</dbReference>
<dbReference type="SUPFAM" id="SSF88659">
    <property type="entry name" value="Sigma3 and sigma4 domains of RNA polymerase sigma factors"/>
    <property type="match status" value="2"/>
</dbReference>
<feature type="domain" description="HTH cro/C1-type" evidence="8">
    <location>
        <begin position="217"/>
        <end position="248"/>
    </location>
</feature>
<accession>A0A4R3T876</accession>
<keyword evidence="6 7" id="KW-0804">Transcription</keyword>
<dbReference type="PROSITE" id="PS00716">
    <property type="entry name" value="SIGMA70_2"/>
    <property type="match status" value="1"/>
</dbReference>
<comment type="similarity">
    <text evidence="1 7">Belongs to the sigma-70 factor family.</text>
</comment>
<dbReference type="Gene3D" id="1.10.10.10">
    <property type="entry name" value="Winged helix-like DNA-binding domain superfamily/Winged helix DNA-binding domain"/>
    <property type="match status" value="1"/>
</dbReference>
<evidence type="ECO:0000313" key="9">
    <source>
        <dbReference type="EMBL" id="TCU57700.1"/>
    </source>
</evidence>
<evidence type="ECO:0000256" key="1">
    <source>
        <dbReference type="ARBA" id="ARBA00007788"/>
    </source>
</evidence>
<dbReference type="PROSITE" id="PS50943">
    <property type="entry name" value="HTH_CROC1"/>
    <property type="match status" value="1"/>
</dbReference>
<dbReference type="Gene3D" id="1.20.120.1810">
    <property type="match status" value="1"/>
</dbReference>
<dbReference type="CDD" id="cd06171">
    <property type="entry name" value="Sigma70_r4"/>
    <property type="match status" value="1"/>
</dbReference>
<dbReference type="InterPro" id="IPR013324">
    <property type="entry name" value="RNA_pol_sigma_r3/r4-like"/>
</dbReference>
<gene>
    <name evidence="9" type="ORF">EDD61_11613</name>
</gene>
<dbReference type="InterPro" id="IPR014322">
    <property type="entry name" value="RNA_pol_sigma-B/F/G"/>
</dbReference>
<evidence type="ECO:0000313" key="10">
    <source>
        <dbReference type="Proteomes" id="UP000295773"/>
    </source>
</evidence>
<organism evidence="9 10">
    <name type="scientific">Longicatena caecimuris</name>
    <dbReference type="NCBI Taxonomy" id="1796635"/>
    <lineage>
        <taxon>Bacteria</taxon>
        <taxon>Bacillati</taxon>
        <taxon>Bacillota</taxon>
        <taxon>Erysipelotrichia</taxon>
        <taxon>Erysipelotrichales</taxon>
        <taxon>Erysipelotrichaceae</taxon>
        <taxon>Longicatena</taxon>
    </lineage>
</organism>
<dbReference type="InterPro" id="IPR000943">
    <property type="entry name" value="RNA_pol_sigma70"/>
</dbReference>
<dbReference type="InterPro" id="IPR036388">
    <property type="entry name" value="WH-like_DNA-bd_sf"/>
</dbReference>
<protein>
    <recommendedName>
        <fullName evidence="7">RNA polymerase sigma factor</fullName>
    </recommendedName>
</protein>
<evidence type="ECO:0000256" key="4">
    <source>
        <dbReference type="ARBA" id="ARBA00023082"/>
    </source>
</evidence>
<dbReference type="PROSITE" id="PS00715">
    <property type="entry name" value="SIGMA70_1"/>
    <property type="match status" value="1"/>
</dbReference>
<evidence type="ECO:0000256" key="5">
    <source>
        <dbReference type="ARBA" id="ARBA00023125"/>
    </source>
</evidence>
<dbReference type="RefSeq" id="WP_008688829.1">
    <property type="nucleotide sequence ID" value="NZ_AP024510.1"/>
</dbReference>
<dbReference type="PANTHER" id="PTHR30603:SF17">
    <property type="entry name" value="RNA POLYMERASE SIGMA-G FACTOR"/>
    <property type="match status" value="1"/>
</dbReference>
<dbReference type="Proteomes" id="UP000295773">
    <property type="component" value="Unassembled WGS sequence"/>
</dbReference>
<evidence type="ECO:0000256" key="7">
    <source>
        <dbReference type="RuleBase" id="RU362124"/>
    </source>
</evidence>
<keyword evidence="10" id="KW-1185">Reference proteome</keyword>
<dbReference type="GeneID" id="73795410"/>
<dbReference type="EMBL" id="SMBP01000016">
    <property type="protein sequence ID" value="TCU57700.1"/>
    <property type="molecule type" value="Genomic_DNA"/>
</dbReference>
<keyword evidence="4 7" id="KW-0731">Sigma factor</keyword>
<dbReference type="Gene3D" id="1.10.10.60">
    <property type="entry name" value="Homeodomain-like"/>
    <property type="match status" value="1"/>
</dbReference>
<dbReference type="PANTHER" id="PTHR30603">
    <property type="entry name" value="RNA POLYMERASE SIGMA FACTOR RPO"/>
    <property type="match status" value="1"/>
</dbReference>
<dbReference type="InterPro" id="IPR007624">
    <property type="entry name" value="RNA_pol_sigma70_r3"/>
</dbReference>
<proteinExistence type="inferred from homology"/>
<comment type="function">
    <text evidence="7">Sigma factors are initiation factors that promote the attachment of RNA polymerase to specific initiation sites and are then released.</text>
</comment>
<dbReference type="GO" id="GO:0003677">
    <property type="term" value="F:DNA binding"/>
    <property type="evidence" value="ECO:0007669"/>
    <property type="project" value="UniProtKB-KW"/>
</dbReference>
<keyword evidence="2" id="KW-0749">Sporulation</keyword>
<dbReference type="NCBIfam" id="TIGR02980">
    <property type="entry name" value="SigBFG"/>
    <property type="match status" value="1"/>
</dbReference>
<dbReference type="InterPro" id="IPR014284">
    <property type="entry name" value="RNA_pol_sigma-70_dom"/>
</dbReference>
<dbReference type="PIRSF" id="PIRSF000770">
    <property type="entry name" value="RNA_pol_sigma-SigE/K"/>
    <property type="match status" value="1"/>
</dbReference>
<reference evidence="9 10" key="1">
    <citation type="submission" date="2019-03" db="EMBL/GenBank/DDBJ databases">
        <title>Genomic Encyclopedia of Type Strains, Phase IV (KMG-IV): sequencing the most valuable type-strain genomes for metagenomic binning, comparative biology and taxonomic classification.</title>
        <authorList>
            <person name="Goeker M."/>
        </authorList>
    </citation>
    <scope>NUCLEOTIDE SEQUENCE [LARGE SCALE GENOMIC DNA]</scope>
    <source>
        <strain evidence="9 10">DSM 29481</strain>
    </source>
</reference>
<evidence type="ECO:0000256" key="2">
    <source>
        <dbReference type="ARBA" id="ARBA00022969"/>
    </source>
</evidence>
<dbReference type="Pfam" id="PF04542">
    <property type="entry name" value="Sigma70_r2"/>
    <property type="match status" value="1"/>
</dbReference>
<dbReference type="Pfam" id="PF04545">
    <property type="entry name" value="Sigma70_r4"/>
    <property type="match status" value="1"/>
</dbReference>
<dbReference type="GO" id="GO:0016987">
    <property type="term" value="F:sigma factor activity"/>
    <property type="evidence" value="ECO:0007669"/>
    <property type="project" value="UniProtKB-KW"/>
</dbReference>
<dbReference type="InterPro" id="IPR007627">
    <property type="entry name" value="RNA_pol_sigma70_r2"/>
</dbReference>
<evidence type="ECO:0000256" key="3">
    <source>
        <dbReference type="ARBA" id="ARBA00023015"/>
    </source>
</evidence>
<evidence type="ECO:0000259" key="8">
    <source>
        <dbReference type="PROSITE" id="PS50943"/>
    </source>
</evidence>
<name>A0A4R3T876_9FIRM</name>
<comment type="caution">
    <text evidence="9">The sequence shown here is derived from an EMBL/GenBank/DDBJ whole genome shotgun (WGS) entry which is preliminary data.</text>
</comment>
<dbReference type="AlphaFoldDB" id="A0A4R3T876"/>
<dbReference type="InterPro" id="IPR001387">
    <property type="entry name" value="Cro/C1-type_HTH"/>
</dbReference>
<dbReference type="InterPro" id="IPR013325">
    <property type="entry name" value="RNA_pol_sigma_r2"/>
</dbReference>
<dbReference type="PRINTS" id="PR00046">
    <property type="entry name" value="SIGMA70FCT"/>
</dbReference>
<keyword evidence="5 7" id="KW-0238">DNA-binding</keyword>